<dbReference type="Gene3D" id="3.90.226.10">
    <property type="entry name" value="2-enoyl-CoA Hydratase, Chain A, domain 1"/>
    <property type="match status" value="1"/>
</dbReference>
<dbReference type="Proteomes" id="UP000321523">
    <property type="component" value="Unassembled WGS sequence"/>
</dbReference>
<dbReference type="EMBL" id="BJYZ01000060">
    <property type="protein sequence ID" value="GEO43049.1"/>
    <property type="molecule type" value="Genomic_DNA"/>
</dbReference>
<dbReference type="InterPro" id="IPR001753">
    <property type="entry name" value="Enoyl-CoA_hydra/iso"/>
</dbReference>
<dbReference type="RefSeq" id="WP_044437591.1">
    <property type="nucleotide sequence ID" value="NZ_BJYZ01000060.1"/>
</dbReference>
<dbReference type="InterPro" id="IPR029045">
    <property type="entry name" value="ClpP/crotonase-like_dom_sf"/>
</dbReference>
<protein>
    <submittedName>
        <fullName evidence="1">Enoyl-CoA hydratase</fullName>
    </submittedName>
</protein>
<dbReference type="Pfam" id="PF00378">
    <property type="entry name" value="ECH_1"/>
    <property type="match status" value="1"/>
</dbReference>
<name>A0A512E2U3_9PROT</name>
<dbReference type="AlphaFoldDB" id="A0A512E2U3"/>
<reference evidence="1 2" key="1">
    <citation type="submission" date="2019-07" db="EMBL/GenBank/DDBJ databases">
        <title>Whole genome shotgun sequence of Skermanella aerolata NBRC 106429.</title>
        <authorList>
            <person name="Hosoyama A."/>
            <person name="Uohara A."/>
            <person name="Ohji S."/>
            <person name="Ichikawa N."/>
        </authorList>
    </citation>
    <scope>NUCLEOTIDE SEQUENCE [LARGE SCALE GENOMIC DNA]</scope>
    <source>
        <strain evidence="1 2">NBRC 106429</strain>
    </source>
</reference>
<dbReference type="PANTHER" id="PTHR11941">
    <property type="entry name" value="ENOYL-COA HYDRATASE-RELATED"/>
    <property type="match status" value="1"/>
</dbReference>
<evidence type="ECO:0000313" key="2">
    <source>
        <dbReference type="Proteomes" id="UP000321523"/>
    </source>
</evidence>
<comment type="caution">
    <text evidence="1">The sequence shown here is derived from an EMBL/GenBank/DDBJ whole genome shotgun (WGS) entry which is preliminary data.</text>
</comment>
<dbReference type="CDD" id="cd06558">
    <property type="entry name" value="crotonase-like"/>
    <property type="match status" value="1"/>
</dbReference>
<gene>
    <name evidence="1" type="primary">paaG_2</name>
    <name evidence="1" type="ORF">SAE02_71970</name>
</gene>
<sequence>MFKVERDAEIAVIRLDNPPVNAVSFERWRGLPPLLGELESDGVAALVFTGLPQRHFCGGNDFREFASLTPEQTLAGTGAVRDALRAVHDSPVPSIAALHGAAMGSGFMLACACDFRFATSDAKLGLPEVKVDAFGGYRIVREVLSKGEARMLTLTGRPVSGARAHQIGLVQELGETPDAVLARAFEVAHELAGTLKGRMRAGIKSTLNREDELDLWTAYDLERDFASSVMGQAMALAR</sequence>
<proteinExistence type="predicted"/>
<accession>A0A512E2U3</accession>
<organism evidence="1 2">
    <name type="scientific">Skermanella aerolata</name>
    <dbReference type="NCBI Taxonomy" id="393310"/>
    <lineage>
        <taxon>Bacteria</taxon>
        <taxon>Pseudomonadati</taxon>
        <taxon>Pseudomonadota</taxon>
        <taxon>Alphaproteobacteria</taxon>
        <taxon>Rhodospirillales</taxon>
        <taxon>Azospirillaceae</taxon>
        <taxon>Skermanella</taxon>
    </lineage>
</organism>
<dbReference type="SUPFAM" id="SSF52096">
    <property type="entry name" value="ClpP/crotonase"/>
    <property type="match status" value="1"/>
</dbReference>
<evidence type="ECO:0000313" key="1">
    <source>
        <dbReference type="EMBL" id="GEO43049.1"/>
    </source>
</evidence>
<dbReference type="GO" id="GO:0003824">
    <property type="term" value="F:catalytic activity"/>
    <property type="evidence" value="ECO:0007669"/>
    <property type="project" value="UniProtKB-ARBA"/>
</dbReference>
<dbReference type="GO" id="GO:0006635">
    <property type="term" value="P:fatty acid beta-oxidation"/>
    <property type="evidence" value="ECO:0007669"/>
    <property type="project" value="TreeGrafter"/>
</dbReference>
<keyword evidence="2" id="KW-1185">Reference proteome</keyword>
<dbReference type="PANTHER" id="PTHR11941:SF54">
    <property type="entry name" value="ENOYL-COA HYDRATASE, MITOCHONDRIAL"/>
    <property type="match status" value="1"/>
</dbReference>
<dbReference type="OrthoDB" id="5730382at2"/>